<accession>A0A7U4E7S7</accession>
<reference evidence="2" key="1">
    <citation type="submission" date="2011-06" db="EMBL/GenBank/DDBJ databases">
        <title>The complete genome of chromosome of Runella slithyformis DSM 19594.</title>
        <authorList>
            <consortium name="US DOE Joint Genome Institute (JGI-PGF)"/>
            <person name="Lucas S."/>
            <person name="Han J."/>
            <person name="Lapidus A."/>
            <person name="Bruce D."/>
            <person name="Goodwin L."/>
            <person name="Pitluck S."/>
            <person name="Peters L."/>
            <person name="Kyrpides N."/>
            <person name="Mavromatis K."/>
            <person name="Ivanova N."/>
            <person name="Ovchinnikova G."/>
            <person name="Zhang X."/>
            <person name="Misra M."/>
            <person name="Detter J.C."/>
            <person name="Tapia R."/>
            <person name="Han C."/>
            <person name="Land M."/>
            <person name="Hauser L."/>
            <person name="Markowitz V."/>
            <person name="Cheng J.-F."/>
            <person name="Hugenholtz P."/>
            <person name="Woyke T."/>
            <person name="Wu D."/>
            <person name="Tindall B."/>
            <person name="Faehrich R."/>
            <person name="Brambilla E."/>
            <person name="Klenk H.-P."/>
            <person name="Eisen J.A."/>
        </authorList>
    </citation>
    <scope>NUCLEOTIDE SEQUENCE [LARGE SCALE GENOMIC DNA]</scope>
    <source>
        <strain evidence="2">ATCC 29530 / DSM 19594 / LMG 11500 / NCIMB 11436 / LSU 4</strain>
    </source>
</reference>
<evidence type="ECO:0000313" key="2">
    <source>
        <dbReference type="Proteomes" id="UP000000493"/>
    </source>
</evidence>
<evidence type="ECO:0000313" key="1">
    <source>
        <dbReference type="EMBL" id="AEI50694.1"/>
    </source>
</evidence>
<name>A0A7U4E7S7_RUNSL</name>
<dbReference type="KEGG" id="rsi:Runsl_4364"/>
<dbReference type="RefSeq" id="WP_013929988.1">
    <property type="nucleotide sequence ID" value="NC_015703.1"/>
</dbReference>
<evidence type="ECO:0008006" key="3">
    <source>
        <dbReference type="Google" id="ProtNLM"/>
    </source>
</evidence>
<dbReference type="Proteomes" id="UP000000493">
    <property type="component" value="Chromosome"/>
</dbReference>
<organism evidence="1 2">
    <name type="scientific">Runella slithyformis (strain ATCC 29530 / DSM 19594 / LMG 11500 / NCIMB 11436 / LSU 4)</name>
    <dbReference type="NCBI Taxonomy" id="761193"/>
    <lineage>
        <taxon>Bacteria</taxon>
        <taxon>Pseudomonadati</taxon>
        <taxon>Bacteroidota</taxon>
        <taxon>Cytophagia</taxon>
        <taxon>Cytophagales</taxon>
        <taxon>Spirosomataceae</taxon>
        <taxon>Runella</taxon>
    </lineage>
</organism>
<dbReference type="EMBL" id="CP002859">
    <property type="protein sequence ID" value="AEI50694.1"/>
    <property type="molecule type" value="Genomic_DNA"/>
</dbReference>
<sequence length="297" mass="33550">MKFRNIVLCIFLALIAFGCVEVNSVSPKVGPKFAVIALISPTDSLITVFVSAINPLGQEFKASDMIVKNAKVRMSSGKEQLQLLFVDSTQRYQAVSRTFVRYGTNYDLLVEIPNQLPLKARYKTLKEISPTIQLTKDERKIAIEVSWNDTPEEANIYSLSINYWNAQLRRISSSGMDWEGIARTSISISDKGINQSSFTTKGTLSKSSSISDTTKFTLLFYNIDQATSDFFNKRSAQYNQNQANQQSIIDFITNVSQNQTDLNTFFERFKEPVLLPTNVENGLGFFGGYYQKRIKID</sequence>
<keyword evidence="2" id="KW-1185">Reference proteome</keyword>
<dbReference type="AlphaFoldDB" id="A0A7U4E7S7"/>
<reference evidence="1 2" key="2">
    <citation type="journal article" date="2012" name="Stand. Genomic Sci.">
        <title>Complete genome sequence of the aquatic bacterium Runella slithyformis type strain (LSU 4(T)).</title>
        <authorList>
            <person name="Copeland A."/>
            <person name="Zhang X."/>
            <person name="Misra M."/>
            <person name="Lapidus A."/>
            <person name="Nolan M."/>
            <person name="Lucas S."/>
            <person name="Deshpande S."/>
            <person name="Cheng J.F."/>
            <person name="Tapia R."/>
            <person name="Goodwin L.A."/>
            <person name="Pitluck S."/>
            <person name="Liolios K."/>
            <person name="Pagani I."/>
            <person name="Ivanova N."/>
            <person name="Mikhailova N."/>
            <person name="Pati A."/>
            <person name="Chen A."/>
            <person name="Palaniappan K."/>
            <person name="Land M."/>
            <person name="Hauser L."/>
            <person name="Pan C."/>
            <person name="Jeffries C.D."/>
            <person name="Detter J.C."/>
            <person name="Brambilla E.M."/>
            <person name="Rohde M."/>
            <person name="Djao O.D."/>
            <person name="Goker M."/>
            <person name="Sikorski J."/>
            <person name="Tindall B.J."/>
            <person name="Woyke T."/>
            <person name="Bristow J."/>
            <person name="Eisen J.A."/>
            <person name="Markowitz V."/>
            <person name="Hugenholtz P."/>
            <person name="Kyrpides N.C."/>
            <person name="Klenk H.P."/>
            <person name="Mavromatis K."/>
        </authorList>
    </citation>
    <scope>NUCLEOTIDE SEQUENCE [LARGE SCALE GENOMIC DNA]</scope>
    <source>
        <strain evidence="2">ATCC 29530 / DSM 19594 / LMG 11500 / NCIMB 11436 / LSU 4</strain>
    </source>
</reference>
<proteinExistence type="predicted"/>
<gene>
    <name evidence="1" type="ordered locus">Runsl_4364</name>
</gene>
<dbReference type="InterPro" id="IPR025345">
    <property type="entry name" value="DUF4249"/>
</dbReference>
<protein>
    <recommendedName>
        <fullName evidence="3">DUF4249 family protein</fullName>
    </recommendedName>
</protein>
<dbReference type="PROSITE" id="PS51257">
    <property type="entry name" value="PROKAR_LIPOPROTEIN"/>
    <property type="match status" value="1"/>
</dbReference>
<dbReference type="Pfam" id="PF14054">
    <property type="entry name" value="DUF4249"/>
    <property type="match status" value="1"/>
</dbReference>